<dbReference type="Gene3D" id="3.30.40.10">
    <property type="entry name" value="Zinc/RING finger domain, C3HC4 (zinc finger)"/>
    <property type="match status" value="1"/>
</dbReference>
<dbReference type="PANTHER" id="PTHR15710">
    <property type="entry name" value="E3 UBIQUITIN-PROTEIN LIGASE PRAJA"/>
    <property type="match status" value="1"/>
</dbReference>
<evidence type="ECO:0000313" key="9">
    <source>
        <dbReference type="Proteomes" id="UP000829354"/>
    </source>
</evidence>
<proteinExistence type="predicted"/>
<dbReference type="PANTHER" id="PTHR15710:SF243">
    <property type="entry name" value="E3 UBIQUITIN-PROTEIN LIGASE PRAJA-2 ISOFORM X1"/>
    <property type="match status" value="1"/>
</dbReference>
<evidence type="ECO:0000256" key="2">
    <source>
        <dbReference type="ARBA" id="ARBA00022771"/>
    </source>
</evidence>
<evidence type="ECO:0000256" key="3">
    <source>
        <dbReference type="ARBA" id="ARBA00022833"/>
    </source>
</evidence>
<keyword evidence="3" id="KW-0862">Zinc</keyword>
<dbReference type="KEGG" id="cbr:CBG_00592"/>
<evidence type="ECO:0000313" key="6">
    <source>
        <dbReference type="EMBL" id="ULU03463.1"/>
    </source>
</evidence>
<dbReference type="Proteomes" id="UP000829354">
    <property type="component" value="Chromosome III"/>
</dbReference>
<sequence length="162" mass="18622">MSGSIADSEYSRVIEEIFQRIRATGDTVGNRALFLEWIDIFQRPGHVVASKSFKALAEMKKESVTSQGETEICAVCYDKLCNPVDLPETFVLHAEYKIDKDEFKNSVTIMPCNHRFHFLCLVMWLDQSQTCPTCRNPVKSDSQYDKDQQQARVDELHNSMYS</sequence>
<dbReference type="PROSITE" id="PS50089">
    <property type="entry name" value="ZF_RING_2"/>
    <property type="match status" value="1"/>
</dbReference>
<accession>A0AAE9DFW0</accession>
<keyword evidence="2 4" id="KW-0863">Zinc-finger</keyword>
<keyword evidence="9" id="KW-1185">Reference proteome</keyword>
<dbReference type="InterPro" id="IPR001841">
    <property type="entry name" value="Znf_RING"/>
</dbReference>
<gene>
    <name evidence="6" type="ORF">L3Y34_002783</name>
    <name evidence="7" type="ORF">L5515_005625</name>
</gene>
<evidence type="ECO:0000256" key="1">
    <source>
        <dbReference type="ARBA" id="ARBA00022723"/>
    </source>
</evidence>
<evidence type="ECO:0000313" key="8">
    <source>
        <dbReference type="Proteomes" id="UP000827892"/>
    </source>
</evidence>
<dbReference type="SUPFAM" id="SSF57850">
    <property type="entry name" value="RING/U-box"/>
    <property type="match status" value="1"/>
</dbReference>
<evidence type="ECO:0000313" key="7">
    <source>
        <dbReference type="EMBL" id="UMM26091.1"/>
    </source>
</evidence>
<keyword evidence="1" id="KW-0479">Metal-binding</keyword>
<dbReference type="EMBL" id="CP092622">
    <property type="protein sequence ID" value="UMM26091.1"/>
    <property type="molecule type" value="Genomic_DNA"/>
</dbReference>
<organism evidence="6 8">
    <name type="scientific">Caenorhabditis briggsae</name>
    <dbReference type="NCBI Taxonomy" id="6238"/>
    <lineage>
        <taxon>Eukaryota</taxon>
        <taxon>Metazoa</taxon>
        <taxon>Ecdysozoa</taxon>
        <taxon>Nematoda</taxon>
        <taxon>Chromadorea</taxon>
        <taxon>Rhabditida</taxon>
        <taxon>Rhabditina</taxon>
        <taxon>Rhabditomorpha</taxon>
        <taxon>Rhabditoidea</taxon>
        <taxon>Rhabditidae</taxon>
        <taxon>Peloderinae</taxon>
        <taxon>Caenorhabditis</taxon>
    </lineage>
</organism>
<feature type="domain" description="RING-type" evidence="5">
    <location>
        <begin position="73"/>
        <end position="135"/>
    </location>
</feature>
<dbReference type="OMA" id="HYFCLTL"/>
<reference evidence="7 9" key="1">
    <citation type="submission" date="2022-04" db="EMBL/GenBank/DDBJ databases">
        <title>Chromosome-level reference genomes for two strains of Caenorhabditis briggsae: an improved platform for comparative genomics.</title>
        <authorList>
            <person name="Stevens L."/>
            <person name="Andersen E."/>
        </authorList>
    </citation>
    <scope>NUCLEOTIDE SEQUENCE [LARGE SCALE GENOMIC DNA]</scope>
    <source>
        <strain evidence="7">VX34</strain>
        <tissue evidence="7">Whole-organism</tissue>
    </source>
</reference>
<evidence type="ECO:0000256" key="4">
    <source>
        <dbReference type="PROSITE-ProRule" id="PRU00175"/>
    </source>
</evidence>
<dbReference type="AlphaFoldDB" id="A0AAE9DFW0"/>
<dbReference type="Pfam" id="PF13639">
    <property type="entry name" value="zf-RING_2"/>
    <property type="match status" value="1"/>
</dbReference>
<dbReference type="GO" id="GO:0008270">
    <property type="term" value="F:zinc ion binding"/>
    <property type="evidence" value="ECO:0007669"/>
    <property type="project" value="UniProtKB-KW"/>
</dbReference>
<dbReference type="InterPro" id="IPR013083">
    <property type="entry name" value="Znf_RING/FYVE/PHD"/>
</dbReference>
<protein>
    <recommendedName>
        <fullName evidence="5">RING-type domain-containing protein</fullName>
    </recommendedName>
</protein>
<dbReference type="Proteomes" id="UP000827892">
    <property type="component" value="Chromosome III"/>
</dbReference>
<evidence type="ECO:0000259" key="5">
    <source>
        <dbReference type="PROSITE" id="PS50089"/>
    </source>
</evidence>
<name>A0AAE9DFW0_CAEBR</name>
<dbReference type="SMART" id="SM00184">
    <property type="entry name" value="RING"/>
    <property type="match status" value="1"/>
</dbReference>
<reference evidence="6 8" key="2">
    <citation type="submission" date="2022-05" db="EMBL/GenBank/DDBJ databases">
        <title>Chromosome-level reference genomes for two strains of Caenorhabditis briggsae: an improved platform for comparative genomics.</title>
        <authorList>
            <person name="Stevens L."/>
            <person name="Andersen E.C."/>
        </authorList>
    </citation>
    <scope>NUCLEOTIDE SEQUENCE [LARGE SCALE GENOMIC DNA]</scope>
    <source>
        <strain evidence="6">QX1410_ONT</strain>
        <tissue evidence="6">Whole-organism</tissue>
    </source>
</reference>
<dbReference type="EMBL" id="CP090893">
    <property type="protein sequence ID" value="ULU03463.1"/>
    <property type="molecule type" value="Genomic_DNA"/>
</dbReference>